<dbReference type="Pfam" id="PF00999">
    <property type="entry name" value="Na_H_Exchanger"/>
    <property type="match status" value="1"/>
</dbReference>
<evidence type="ECO:0000256" key="14">
    <source>
        <dbReference type="SAM" id="Phobius"/>
    </source>
</evidence>
<reference evidence="16" key="1">
    <citation type="submission" date="2019-10" db="EMBL/GenBank/DDBJ databases">
        <title>The sequence and de novo assembly of the wild yak genome.</title>
        <authorList>
            <person name="Liu Y."/>
        </authorList>
    </citation>
    <scope>NUCLEOTIDE SEQUENCE [LARGE SCALE GENOMIC DNA]</scope>
    <source>
        <strain evidence="16">WY2019</strain>
    </source>
</reference>
<keyword evidence="4 13" id="KW-0813">Transport</keyword>
<gene>
    <name evidence="16" type="ORF">E5288_WYG002960</name>
</gene>
<evidence type="ECO:0000256" key="7">
    <source>
        <dbReference type="ARBA" id="ARBA00022753"/>
    </source>
</evidence>
<keyword evidence="6 13" id="KW-0812">Transmembrane</keyword>
<dbReference type="GO" id="GO:0015386">
    <property type="term" value="F:potassium:proton antiporter activity"/>
    <property type="evidence" value="ECO:0007669"/>
    <property type="project" value="TreeGrafter"/>
</dbReference>
<feature type="transmembrane region" description="Helical" evidence="14">
    <location>
        <begin position="459"/>
        <end position="481"/>
    </location>
</feature>
<keyword evidence="7" id="KW-0967">Endosome</keyword>
<dbReference type="GO" id="GO:0051453">
    <property type="term" value="P:regulation of intracellular pH"/>
    <property type="evidence" value="ECO:0007669"/>
    <property type="project" value="TreeGrafter"/>
</dbReference>
<dbReference type="GO" id="GO:0015385">
    <property type="term" value="F:sodium:proton antiporter activity"/>
    <property type="evidence" value="ECO:0007669"/>
    <property type="project" value="InterPro"/>
</dbReference>
<protein>
    <recommendedName>
        <fullName evidence="13">Sodium/hydrogen exchanger</fullName>
    </recommendedName>
</protein>
<evidence type="ECO:0000256" key="12">
    <source>
        <dbReference type="ARBA" id="ARBA00023201"/>
    </source>
</evidence>
<dbReference type="PANTHER" id="PTHR10110">
    <property type="entry name" value="SODIUM/HYDROGEN EXCHANGER"/>
    <property type="match status" value="1"/>
</dbReference>
<evidence type="ECO:0000256" key="5">
    <source>
        <dbReference type="ARBA" id="ARBA00022475"/>
    </source>
</evidence>
<feature type="transmembrane region" description="Helical" evidence="14">
    <location>
        <begin position="394"/>
        <end position="416"/>
    </location>
</feature>
<organism evidence="16 17">
    <name type="scientific">Bos mutus</name>
    <name type="common">wild yak</name>
    <dbReference type="NCBI Taxonomy" id="72004"/>
    <lineage>
        <taxon>Eukaryota</taxon>
        <taxon>Metazoa</taxon>
        <taxon>Chordata</taxon>
        <taxon>Craniata</taxon>
        <taxon>Vertebrata</taxon>
        <taxon>Euteleostomi</taxon>
        <taxon>Mammalia</taxon>
        <taxon>Eutheria</taxon>
        <taxon>Laurasiatheria</taxon>
        <taxon>Artiodactyla</taxon>
        <taxon>Ruminantia</taxon>
        <taxon>Pecora</taxon>
        <taxon>Bovidae</taxon>
        <taxon>Bovinae</taxon>
        <taxon>Bos</taxon>
    </lineage>
</organism>
<keyword evidence="11 14" id="KW-0472">Membrane</keyword>
<evidence type="ECO:0000256" key="13">
    <source>
        <dbReference type="RuleBase" id="RU003722"/>
    </source>
</evidence>
<dbReference type="PANTHER" id="PTHR10110:SF94">
    <property type="entry name" value="SODIUM_HYDROGEN EXCHANGER 6"/>
    <property type="match status" value="1"/>
</dbReference>
<keyword evidence="8 14" id="KW-1133">Transmembrane helix</keyword>
<evidence type="ECO:0000259" key="15">
    <source>
        <dbReference type="Pfam" id="PF00999"/>
    </source>
</evidence>
<evidence type="ECO:0000256" key="4">
    <source>
        <dbReference type="ARBA" id="ARBA00022448"/>
    </source>
</evidence>
<keyword evidence="12 13" id="KW-0739">Sodium transport</keyword>
<comment type="subcellular location">
    <subcellularLocation>
        <location evidence="2">Cell membrane</location>
        <topology evidence="2">Multi-pass membrane protein</topology>
    </subcellularLocation>
    <subcellularLocation>
        <location evidence="1">Recycling endosome membrane</location>
        <topology evidence="1">Multi-pass membrane protein</topology>
    </subcellularLocation>
</comment>
<keyword evidence="5" id="KW-1003">Cell membrane</keyword>
<keyword evidence="17" id="KW-1185">Reference proteome</keyword>
<evidence type="ECO:0000256" key="6">
    <source>
        <dbReference type="ARBA" id="ARBA00022692"/>
    </source>
</evidence>
<dbReference type="InterPro" id="IPR004709">
    <property type="entry name" value="NaH_exchanger"/>
</dbReference>
<dbReference type="PRINTS" id="PR01084">
    <property type="entry name" value="NAHEXCHNGR"/>
</dbReference>
<name>A0A6B0S9I2_9CETA</name>
<evidence type="ECO:0000256" key="11">
    <source>
        <dbReference type="ARBA" id="ARBA00023136"/>
    </source>
</evidence>
<evidence type="ECO:0000313" key="16">
    <source>
        <dbReference type="EMBL" id="MXQ96714.1"/>
    </source>
</evidence>
<comment type="similarity">
    <text evidence="3 13">Belongs to the monovalent cation:proton antiporter 1 (CPA1) transporter (TC 2.A.36) family.</text>
</comment>
<proteinExistence type="inferred from homology"/>
<feature type="transmembrane region" description="Helical" evidence="14">
    <location>
        <begin position="51"/>
        <end position="70"/>
    </location>
</feature>
<dbReference type="EMBL" id="VBQZ03000171">
    <property type="protein sequence ID" value="MXQ96714.1"/>
    <property type="molecule type" value="Genomic_DNA"/>
</dbReference>
<feature type="domain" description="Cation/H+ exchanger transmembrane" evidence="15">
    <location>
        <begin position="112"/>
        <end position="482"/>
    </location>
</feature>
<feature type="transmembrane region" description="Helical" evidence="14">
    <location>
        <begin position="316"/>
        <end position="340"/>
    </location>
</feature>
<evidence type="ECO:0000256" key="10">
    <source>
        <dbReference type="ARBA" id="ARBA00023065"/>
    </source>
</evidence>
<feature type="transmembrane region" description="Helical" evidence="14">
    <location>
        <begin position="276"/>
        <end position="296"/>
    </location>
</feature>
<dbReference type="Gene3D" id="6.10.140.1330">
    <property type="match status" value="1"/>
</dbReference>
<keyword evidence="9" id="KW-0915">Sodium</keyword>
<dbReference type="InterPro" id="IPR002090">
    <property type="entry name" value="NHE-6/7/9"/>
</dbReference>
<evidence type="ECO:0000256" key="1">
    <source>
        <dbReference type="ARBA" id="ARBA00004195"/>
    </source>
</evidence>
<dbReference type="InterPro" id="IPR006153">
    <property type="entry name" value="Cation/H_exchanger_TM"/>
</dbReference>
<dbReference type="Proteomes" id="UP000322234">
    <property type="component" value="Unassembled WGS sequence"/>
</dbReference>
<evidence type="ECO:0000256" key="8">
    <source>
        <dbReference type="ARBA" id="ARBA00022989"/>
    </source>
</evidence>
<sequence length="648" mass="72194">MDEEIVSEKQAEESHRQDSANLLIFILLLTLTILTIWLFKHRRARFLHETGLAMIYGKCLLVGLVLRYGIHVPSDVNNVTLSCEVQSSPTTLLVNVSGKFYEYTLKGEISSHELNNVQDNEMLRKVTFDPEVFFNILLPPIIFYAGYSLKRRHFFRNLGSILAYAFLGTAISCFVIGSIMYGCVTLMKVTGQLAGDFYFTDCLLFGAIVSATDPVTVLAIFHELQVDVELYALLFGESVLNDAVAIVLSSSIVAYQPAGDNSHTFDVTAMFKSIGIFLGIFSGSFAMGAATGVSYVTKFTKLREFQLLETGLFFLMSWSTFLLAEAWGFTGVVAVLFCGITQAHYTYNNLSTESQHRTKQLFELLNFLAENFIFSYMGLTLFTFQNHVFNPTFVVGAFIAIFLGRAANIYPLSLLLNLGRRSKIGSNFQHMMMFAGLRGAMAFALAIRDTATYARQMMFSTTLLIVFFTVWVFGGGTTAMLSCLHIRYVLIGDLILGIPESERRTTKAESAWLFRMWYNFDHNYLKPLLTHSGPPLTTTLPACCGPIARCLTSPQAYENQEQLKDDDSDLILNDGDISLTYGDSTVNTESASSGAPRRLMGNSSEDAFDRELAFGDHELVIRGTRLVLPMDDSEPPLNLLDNTRHGPA</sequence>
<keyword evidence="13" id="KW-0050">Antiport</keyword>
<feature type="transmembrane region" description="Helical" evidence="14">
    <location>
        <begin position="20"/>
        <end position="39"/>
    </location>
</feature>
<accession>A0A6B0S9I2</accession>
<dbReference type="GO" id="GO:0005886">
    <property type="term" value="C:plasma membrane"/>
    <property type="evidence" value="ECO:0007669"/>
    <property type="project" value="UniProtKB-SubCell"/>
</dbReference>
<dbReference type="GO" id="GO:0055038">
    <property type="term" value="C:recycling endosome membrane"/>
    <property type="evidence" value="ECO:0007669"/>
    <property type="project" value="UniProtKB-SubCell"/>
</dbReference>
<evidence type="ECO:0000256" key="2">
    <source>
        <dbReference type="ARBA" id="ARBA00004651"/>
    </source>
</evidence>
<keyword evidence="10 13" id="KW-0406">Ion transport</keyword>
<dbReference type="PRINTS" id="PR01088">
    <property type="entry name" value="NAHEXCHNGR6"/>
</dbReference>
<dbReference type="GO" id="GO:0098719">
    <property type="term" value="P:sodium ion import across plasma membrane"/>
    <property type="evidence" value="ECO:0007669"/>
    <property type="project" value="TreeGrafter"/>
</dbReference>
<feature type="transmembrane region" description="Helical" evidence="14">
    <location>
        <begin position="161"/>
        <end position="181"/>
    </location>
</feature>
<comment type="caution">
    <text evidence="16">The sequence shown here is derived from an EMBL/GenBank/DDBJ whole genome shotgun (WGS) entry which is preliminary data.</text>
</comment>
<feature type="transmembrane region" description="Helical" evidence="14">
    <location>
        <begin position="361"/>
        <end position="382"/>
    </location>
</feature>
<evidence type="ECO:0000256" key="3">
    <source>
        <dbReference type="ARBA" id="ARBA00007367"/>
    </source>
</evidence>
<feature type="transmembrane region" description="Helical" evidence="14">
    <location>
        <begin position="132"/>
        <end position="149"/>
    </location>
</feature>
<dbReference type="NCBIfam" id="TIGR00840">
    <property type="entry name" value="b_cpa1"/>
    <property type="match status" value="1"/>
</dbReference>
<evidence type="ECO:0000313" key="17">
    <source>
        <dbReference type="Proteomes" id="UP000322234"/>
    </source>
</evidence>
<dbReference type="InterPro" id="IPR018422">
    <property type="entry name" value="Cation/H_exchanger_CPA1"/>
</dbReference>
<dbReference type="AlphaFoldDB" id="A0A6B0S9I2"/>
<evidence type="ECO:0000256" key="9">
    <source>
        <dbReference type="ARBA" id="ARBA00023053"/>
    </source>
</evidence>